<sequence>MFCRCSYIISLLAFLSFFAGSGAEQGLNITAISAANGESTLECWNLFSPPGDFAGAANYPIGNFEGAFIGVLPPQTYIGQAWARTYHRYSLVLSGLVHITLPNSKHEAWLQGGQYGLLIAADLKNTSKSGHITDFPAKDQTVIAQFPILGDLPEHAVLYKGPCKLPELIGL</sequence>
<evidence type="ECO:0000313" key="3">
    <source>
        <dbReference type="Proteomes" id="UP000799302"/>
    </source>
</evidence>
<feature type="chain" id="PRO_5025655334" description="Small secreted protein" evidence="1">
    <location>
        <begin position="24"/>
        <end position="171"/>
    </location>
</feature>
<protein>
    <recommendedName>
        <fullName evidence="4">Small secreted protein</fullName>
    </recommendedName>
</protein>
<name>A0A6A6UNB5_9PEZI</name>
<feature type="signal peptide" evidence="1">
    <location>
        <begin position="1"/>
        <end position="23"/>
    </location>
</feature>
<evidence type="ECO:0000256" key="1">
    <source>
        <dbReference type="SAM" id="SignalP"/>
    </source>
</evidence>
<organism evidence="2 3">
    <name type="scientific">Microthyrium microscopicum</name>
    <dbReference type="NCBI Taxonomy" id="703497"/>
    <lineage>
        <taxon>Eukaryota</taxon>
        <taxon>Fungi</taxon>
        <taxon>Dikarya</taxon>
        <taxon>Ascomycota</taxon>
        <taxon>Pezizomycotina</taxon>
        <taxon>Dothideomycetes</taxon>
        <taxon>Dothideomycetes incertae sedis</taxon>
        <taxon>Microthyriales</taxon>
        <taxon>Microthyriaceae</taxon>
        <taxon>Microthyrium</taxon>
    </lineage>
</organism>
<dbReference type="OrthoDB" id="3223416at2759"/>
<evidence type="ECO:0008006" key="4">
    <source>
        <dbReference type="Google" id="ProtNLM"/>
    </source>
</evidence>
<keyword evidence="3" id="KW-1185">Reference proteome</keyword>
<gene>
    <name evidence="2" type="ORF">BT63DRAFT_397038</name>
</gene>
<evidence type="ECO:0000313" key="2">
    <source>
        <dbReference type="EMBL" id="KAF2673270.1"/>
    </source>
</evidence>
<dbReference type="AlphaFoldDB" id="A0A6A6UNB5"/>
<dbReference type="Proteomes" id="UP000799302">
    <property type="component" value="Unassembled WGS sequence"/>
</dbReference>
<dbReference type="EMBL" id="MU004231">
    <property type="protein sequence ID" value="KAF2673270.1"/>
    <property type="molecule type" value="Genomic_DNA"/>
</dbReference>
<proteinExistence type="predicted"/>
<reference evidence="2" key="1">
    <citation type="journal article" date="2020" name="Stud. Mycol.">
        <title>101 Dothideomycetes genomes: a test case for predicting lifestyles and emergence of pathogens.</title>
        <authorList>
            <person name="Haridas S."/>
            <person name="Albert R."/>
            <person name="Binder M."/>
            <person name="Bloem J."/>
            <person name="Labutti K."/>
            <person name="Salamov A."/>
            <person name="Andreopoulos B."/>
            <person name="Baker S."/>
            <person name="Barry K."/>
            <person name="Bills G."/>
            <person name="Bluhm B."/>
            <person name="Cannon C."/>
            <person name="Castanera R."/>
            <person name="Culley D."/>
            <person name="Daum C."/>
            <person name="Ezra D."/>
            <person name="Gonzalez J."/>
            <person name="Henrissat B."/>
            <person name="Kuo A."/>
            <person name="Liang C."/>
            <person name="Lipzen A."/>
            <person name="Lutzoni F."/>
            <person name="Magnuson J."/>
            <person name="Mondo S."/>
            <person name="Nolan M."/>
            <person name="Ohm R."/>
            <person name="Pangilinan J."/>
            <person name="Park H.-J."/>
            <person name="Ramirez L."/>
            <person name="Alfaro M."/>
            <person name="Sun H."/>
            <person name="Tritt A."/>
            <person name="Yoshinaga Y."/>
            <person name="Zwiers L.-H."/>
            <person name="Turgeon B."/>
            <person name="Goodwin S."/>
            <person name="Spatafora J."/>
            <person name="Crous P."/>
            <person name="Grigoriev I."/>
        </authorList>
    </citation>
    <scope>NUCLEOTIDE SEQUENCE</scope>
    <source>
        <strain evidence="2">CBS 115976</strain>
    </source>
</reference>
<keyword evidence="1" id="KW-0732">Signal</keyword>
<accession>A0A6A6UNB5</accession>